<dbReference type="EMBL" id="AP023099">
    <property type="protein sequence ID" value="BCE87877.1"/>
    <property type="molecule type" value="Genomic_DNA"/>
</dbReference>
<keyword evidence="5 6" id="KW-0234">DNA repair</keyword>
<evidence type="ECO:0000256" key="2">
    <source>
        <dbReference type="ARBA" id="ARBA00022759"/>
    </source>
</evidence>
<dbReference type="GO" id="GO:0016787">
    <property type="term" value="F:hydrolase activity"/>
    <property type="evidence" value="ECO:0007669"/>
    <property type="project" value="UniProtKB-KW"/>
</dbReference>
<evidence type="ECO:0000256" key="1">
    <source>
        <dbReference type="ARBA" id="ARBA00022722"/>
    </source>
</evidence>
<dbReference type="REBASE" id="461170">
    <property type="entry name" value="V.BdiXF10ORF6760P"/>
</dbReference>
<sequence length="135" mass="15814">MADTRSPEQRRRIMQSVKGKDTTPEMLVRRLVFKAGYRYRLHQKKLPGSPDLVFPARRKVIFVNGCFWHGHGCPKGKLPKSRPDFWGPKIARNKQRDADALERLRNLGWKVLTIWQCETKDSVSLRRTLVKFLGR</sequence>
<comment type="function">
    <text evidence="6">May nick specific sequences that contain T:G mispairs resulting from m5C-deamination.</text>
</comment>
<accession>A0A809WU17</accession>
<dbReference type="SUPFAM" id="SSF52980">
    <property type="entry name" value="Restriction endonuclease-like"/>
    <property type="match status" value="1"/>
</dbReference>
<dbReference type="PIRSF" id="PIRSF018267">
    <property type="entry name" value="VSR_endonuc"/>
    <property type="match status" value="1"/>
</dbReference>
<protein>
    <recommendedName>
        <fullName evidence="6">Very short patch repair endonuclease</fullName>
        <ecNumber evidence="6">3.1.-.-</ecNumber>
    </recommendedName>
</protein>
<dbReference type="RefSeq" id="WP_369525127.1">
    <property type="nucleotide sequence ID" value="NZ_CP124748.1"/>
</dbReference>
<evidence type="ECO:0000256" key="6">
    <source>
        <dbReference type="PIRNR" id="PIRNR018267"/>
    </source>
</evidence>
<evidence type="ECO:0000313" key="8">
    <source>
        <dbReference type="EMBL" id="BCE44332.1"/>
    </source>
</evidence>
<gene>
    <name evidence="9" type="ORF">XF10B_06750</name>
    <name evidence="7" type="ORF">XF1B_07600</name>
    <name evidence="8" type="ORF">XF4B_06810</name>
</gene>
<dbReference type="CDD" id="cd00221">
    <property type="entry name" value="Vsr"/>
    <property type="match status" value="1"/>
</dbReference>
<keyword evidence="4 6" id="KW-0378">Hydrolase</keyword>
<reference evidence="8" key="3">
    <citation type="submission" date="2020-05" db="EMBL/GenBank/DDBJ databases">
        <title>Complete genome sequence of Bradyrhizobium diazoefficiens XF4 isolated from soybean nodule.</title>
        <authorList>
            <person name="Noda R."/>
            <person name="Kakizaki K."/>
            <person name="Minamisawa K."/>
        </authorList>
    </citation>
    <scope>NUCLEOTIDE SEQUENCE</scope>
    <source>
        <strain evidence="8">XF4</strain>
    </source>
</reference>
<evidence type="ECO:0000313" key="7">
    <source>
        <dbReference type="EMBL" id="BCE18079.1"/>
    </source>
</evidence>
<dbReference type="AlphaFoldDB" id="A0A809WU17"/>
<dbReference type="NCBIfam" id="TIGR00632">
    <property type="entry name" value="vsr"/>
    <property type="match status" value="1"/>
</dbReference>
<dbReference type="REBASE" id="461172">
    <property type="entry name" value="V.BdiXF1ORF7610P"/>
</dbReference>
<dbReference type="GO" id="GO:0006298">
    <property type="term" value="P:mismatch repair"/>
    <property type="evidence" value="ECO:0007669"/>
    <property type="project" value="UniProtKB-UniRule"/>
</dbReference>
<evidence type="ECO:0000256" key="3">
    <source>
        <dbReference type="ARBA" id="ARBA00022763"/>
    </source>
</evidence>
<dbReference type="InterPro" id="IPR004603">
    <property type="entry name" value="DNA_mismatch_endonuc_vsr"/>
</dbReference>
<reference evidence="9" key="2">
    <citation type="submission" date="2020-05" db="EMBL/GenBank/DDBJ databases">
        <title>Complete genome sequence of Bradyrhizobium diazoefficiens XF10 isolated from soybean nodule.</title>
        <authorList>
            <person name="Noda R."/>
            <person name="Kakizaki K."/>
            <person name="Minamisawa K."/>
        </authorList>
    </citation>
    <scope>NUCLEOTIDE SEQUENCE</scope>
    <source>
        <strain evidence="9">XF10</strain>
    </source>
</reference>
<dbReference type="EC" id="3.1.-.-" evidence="6"/>
<name>A0A809WU17_9BRAD</name>
<dbReference type="GO" id="GO:0004519">
    <property type="term" value="F:endonuclease activity"/>
    <property type="evidence" value="ECO:0007669"/>
    <property type="project" value="UniProtKB-KW"/>
</dbReference>
<dbReference type="EMBL" id="AP023094">
    <property type="protein sequence ID" value="BCE44332.1"/>
    <property type="molecule type" value="Genomic_DNA"/>
</dbReference>
<keyword evidence="1 6" id="KW-0540">Nuclease</keyword>
<reference evidence="7" key="1">
    <citation type="submission" date="2020-05" db="EMBL/GenBank/DDBJ databases">
        <title>Complete genome sequence of Bradyrhizobium diazoefficiens XF1 isolated from soybean nodule.</title>
        <authorList>
            <person name="Noda R."/>
            <person name="Kakizaki K."/>
            <person name="Minamisawa K."/>
        </authorList>
    </citation>
    <scope>NUCLEOTIDE SEQUENCE</scope>
    <source>
        <strain evidence="7">XF1</strain>
    </source>
</reference>
<dbReference type="InterPro" id="IPR011335">
    <property type="entry name" value="Restrct_endonuc-II-like"/>
</dbReference>
<dbReference type="REBASE" id="461168">
    <property type="entry name" value="V.BdiXF4ORF6820P"/>
</dbReference>
<evidence type="ECO:0000256" key="5">
    <source>
        <dbReference type="ARBA" id="ARBA00023204"/>
    </source>
</evidence>
<dbReference type="Gene3D" id="3.40.960.10">
    <property type="entry name" value="VSR Endonuclease"/>
    <property type="match status" value="1"/>
</dbReference>
<comment type="similarity">
    <text evidence="6">Belongs to the vsr family.</text>
</comment>
<keyword evidence="3 6" id="KW-0227">DNA damage</keyword>
<proteinExistence type="inferred from homology"/>
<evidence type="ECO:0000256" key="4">
    <source>
        <dbReference type="ARBA" id="ARBA00022801"/>
    </source>
</evidence>
<dbReference type="Pfam" id="PF03852">
    <property type="entry name" value="Vsr"/>
    <property type="match status" value="1"/>
</dbReference>
<organism evidence="7">
    <name type="scientific">Bradyrhizobium diazoefficiens</name>
    <dbReference type="NCBI Taxonomy" id="1355477"/>
    <lineage>
        <taxon>Bacteria</taxon>
        <taxon>Pseudomonadati</taxon>
        <taxon>Pseudomonadota</taxon>
        <taxon>Alphaproteobacteria</taxon>
        <taxon>Hyphomicrobiales</taxon>
        <taxon>Nitrobacteraceae</taxon>
        <taxon>Bradyrhizobium</taxon>
    </lineage>
</organism>
<evidence type="ECO:0000313" key="9">
    <source>
        <dbReference type="EMBL" id="BCE87877.1"/>
    </source>
</evidence>
<keyword evidence="2 6" id="KW-0255">Endonuclease</keyword>
<dbReference type="EMBL" id="AP023091">
    <property type="protein sequence ID" value="BCE18079.1"/>
    <property type="molecule type" value="Genomic_DNA"/>
</dbReference>